<sequence>MLKMPWEAGPVADIVTPIFTSANAWPLHIADTPVATHAALIQRNADFIPLPYLPRYSFEFKCADFIHRPSGR</sequence>
<accession>A0ABW9DRU5</accession>
<comment type="caution">
    <text evidence="1">The sequence shown here is derived from an EMBL/GenBank/DDBJ whole genome shotgun (WGS) entry which is preliminary data.</text>
</comment>
<name>A0ABW9DRU5_9BURK</name>
<protein>
    <submittedName>
        <fullName evidence="1">Uncharacterized protein</fullName>
    </submittedName>
</protein>
<dbReference type="RefSeq" id="WP_408334971.1">
    <property type="nucleotide sequence ID" value="NZ_JAQQCF010000005.1"/>
</dbReference>
<gene>
    <name evidence="1" type="ORF">PQQ63_08540</name>
</gene>
<dbReference type="EMBL" id="JAQQCF010000005">
    <property type="protein sequence ID" value="MFM0636737.1"/>
    <property type="molecule type" value="Genomic_DNA"/>
</dbReference>
<evidence type="ECO:0000313" key="2">
    <source>
        <dbReference type="Proteomes" id="UP001629432"/>
    </source>
</evidence>
<organism evidence="1 2">
    <name type="scientific">Paraburkholderia metrosideri</name>
    <dbReference type="NCBI Taxonomy" id="580937"/>
    <lineage>
        <taxon>Bacteria</taxon>
        <taxon>Pseudomonadati</taxon>
        <taxon>Pseudomonadota</taxon>
        <taxon>Betaproteobacteria</taxon>
        <taxon>Burkholderiales</taxon>
        <taxon>Burkholderiaceae</taxon>
        <taxon>Paraburkholderia</taxon>
    </lineage>
</organism>
<reference evidence="1 2" key="1">
    <citation type="journal article" date="2024" name="Chem. Sci.">
        <title>Discovery of megapolipeptins by genome mining of a Burkholderiales bacteria collection.</title>
        <authorList>
            <person name="Paulo B.S."/>
            <person name="Recchia M.J.J."/>
            <person name="Lee S."/>
            <person name="Fergusson C.H."/>
            <person name="Romanowski S.B."/>
            <person name="Hernandez A."/>
            <person name="Krull N."/>
            <person name="Liu D.Y."/>
            <person name="Cavanagh H."/>
            <person name="Bos A."/>
            <person name="Gray C.A."/>
            <person name="Murphy B.T."/>
            <person name="Linington R.G."/>
            <person name="Eustaquio A.S."/>
        </authorList>
    </citation>
    <scope>NUCLEOTIDE SEQUENCE [LARGE SCALE GENOMIC DNA]</scope>
    <source>
        <strain evidence="1 2">RL17-338-BIC-A</strain>
    </source>
</reference>
<dbReference type="Proteomes" id="UP001629432">
    <property type="component" value="Unassembled WGS sequence"/>
</dbReference>
<proteinExistence type="predicted"/>
<evidence type="ECO:0000313" key="1">
    <source>
        <dbReference type="EMBL" id="MFM0636737.1"/>
    </source>
</evidence>
<keyword evidence="2" id="KW-1185">Reference proteome</keyword>